<organism evidence="2 3">
    <name type="scientific">Pedobacter chitinilyticus</name>
    <dbReference type="NCBI Taxonomy" id="2233776"/>
    <lineage>
        <taxon>Bacteria</taxon>
        <taxon>Pseudomonadati</taxon>
        <taxon>Bacteroidota</taxon>
        <taxon>Sphingobacteriia</taxon>
        <taxon>Sphingobacteriales</taxon>
        <taxon>Sphingobacteriaceae</taxon>
        <taxon>Pedobacter</taxon>
    </lineage>
</organism>
<dbReference type="SUPFAM" id="SSF49464">
    <property type="entry name" value="Carboxypeptidase regulatory domain-like"/>
    <property type="match status" value="1"/>
</dbReference>
<keyword evidence="3" id="KW-1185">Reference proteome</keyword>
<comment type="caution">
    <text evidence="2">The sequence shown here is derived from an EMBL/GenBank/DDBJ whole genome shotgun (WGS) entry which is preliminary data.</text>
</comment>
<dbReference type="EMBL" id="SAYW01000004">
    <property type="protein sequence ID" value="RWU06538.1"/>
    <property type="molecule type" value="Genomic_DNA"/>
</dbReference>
<accession>A0A3S3PNB8</accession>
<evidence type="ECO:0000313" key="2">
    <source>
        <dbReference type="EMBL" id="RWU06538.1"/>
    </source>
</evidence>
<evidence type="ECO:0008006" key="4">
    <source>
        <dbReference type="Google" id="ProtNLM"/>
    </source>
</evidence>
<dbReference type="AlphaFoldDB" id="A0A3S3PNB8"/>
<dbReference type="RefSeq" id="WP_113648147.1">
    <property type="nucleotide sequence ID" value="NZ_QMHN01000004.1"/>
</dbReference>
<keyword evidence="1" id="KW-0732">Signal</keyword>
<evidence type="ECO:0000256" key="1">
    <source>
        <dbReference type="SAM" id="SignalP"/>
    </source>
</evidence>
<dbReference type="InterPro" id="IPR008969">
    <property type="entry name" value="CarboxyPept-like_regulatory"/>
</dbReference>
<feature type="chain" id="PRO_5018707771" description="Carboxypeptidase-like regulatory domain-containing protein" evidence="1">
    <location>
        <begin position="20"/>
        <end position="238"/>
    </location>
</feature>
<sequence length="238" mass="27056">MLKKLSLLALLLLPFVVKAQTFMTGNVFDNEQRSTALQGVAVRNLTTKAVVVTDKDGHYAIPAKTGDLLTYALVGYQTDTIYLVNLFPKNNYLRMAVNTLNPVNITTTKVSPFLDTKDPDATPARRVDYSKNRGGLRLGLGYGKWRRQQEKEQKLEEEADINEEISKNFNKEVIQKLVKYKGKDLDDYIGMYRPTIDQIKAEKPFNYTLYIATTFSEWQKLPADARKLPSLPKLKTSN</sequence>
<reference evidence="2 3" key="1">
    <citation type="submission" date="2018-06" db="EMBL/GenBank/DDBJ databases">
        <title>Pedobacter endophyticus sp. nov., an endophytic bacterium isolated from a leaf of Triticum aestivum.</title>
        <authorList>
            <person name="Zhang L."/>
        </authorList>
    </citation>
    <scope>NUCLEOTIDE SEQUENCE [LARGE SCALE GENOMIC DNA]</scope>
    <source>
        <strain evidence="2 3">CM134L-2</strain>
    </source>
</reference>
<feature type="signal peptide" evidence="1">
    <location>
        <begin position="1"/>
        <end position="19"/>
    </location>
</feature>
<name>A0A3S3PNB8_9SPHI</name>
<evidence type="ECO:0000313" key="3">
    <source>
        <dbReference type="Proteomes" id="UP000284120"/>
    </source>
</evidence>
<dbReference type="OrthoDB" id="1118857at2"/>
<gene>
    <name evidence="2" type="ORF">DPV69_14730</name>
</gene>
<dbReference type="Proteomes" id="UP000284120">
    <property type="component" value="Unassembled WGS sequence"/>
</dbReference>
<proteinExistence type="predicted"/>
<protein>
    <recommendedName>
        <fullName evidence="4">Carboxypeptidase-like regulatory domain-containing protein</fullName>
    </recommendedName>
</protein>